<organism evidence="2 3">
    <name type="scientific">Cephalotus follicularis</name>
    <name type="common">Albany pitcher plant</name>
    <dbReference type="NCBI Taxonomy" id="3775"/>
    <lineage>
        <taxon>Eukaryota</taxon>
        <taxon>Viridiplantae</taxon>
        <taxon>Streptophyta</taxon>
        <taxon>Embryophyta</taxon>
        <taxon>Tracheophyta</taxon>
        <taxon>Spermatophyta</taxon>
        <taxon>Magnoliopsida</taxon>
        <taxon>eudicotyledons</taxon>
        <taxon>Gunneridae</taxon>
        <taxon>Pentapetalae</taxon>
        <taxon>rosids</taxon>
        <taxon>fabids</taxon>
        <taxon>Oxalidales</taxon>
        <taxon>Cephalotaceae</taxon>
        <taxon>Cephalotus</taxon>
    </lineage>
</organism>
<protein>
    <submittedName>
        <fullName evidence="2">UBN2_3 domain-containing protein</fullName>
    </submittedName>
</protein>
<reference evidence="3" key="1">
    <citation type="submission" date="2016-04" db="EMBL/GenBank/DDBJ databases">
        <title>Cephalotus genome sequencing.</title>
        <authorList>
            <person name="Fukushima K."/>
            <person name="Hasebe M."/>
            <person name="Fang X."/>
        </authorList>
    </citation>
    <scope>NUCLEOTIDE SEQUENCE [LARGE SCALE GENOMIC DNA]</scope>
    <source>
        <strain evidence="3">cv. St1</strain>
    </source>
</reference>
<evidence type="ECO:0000259" key="1">
    <source>
        <dbReference type="Pfam" id="PF03732"/>
    </source>
</evidence>
<sequence length="160" mass="18805">MVMSWLLHFIEHDIWDSIARQYSQRNNHAEAYEIRQKIRELKQGELSLATYYSAMTYLWQQLDSYRTFRDTIASNDLIAFQSDIEKERVYDFLRGLNLKYDPIHIQILGRESFPTLEGAYNLPQHEERRRNAMMPSVSLDCSAHVVSSRSSVHLSDSKSS</sequence>
<dbReference type="Pfam" id="PF03732">
    <property type="entry name" value="Retrotrans_gag"/>
    <property type="match status" value="1"/>
</dbReference>
<gene>
    <name evidence="2" type="ORF">CFOL_v3_21509</name>
</gene>
<dbReference type="EMBL" id="BDDD01001731">
    <property type="protein sequence ID" value="GAV78041.1"/>
    <property type="molecule type" value="Genomic_DNA"/>
</dbReference>
<evidence type="ECO:0000313" key="2">
    <source>
        <dbReference type="EMBL" id="GAV78041.1"/>
    </source>
</evidence>
<dbReference type="InterPro" id="IPR005162">
    <property type="entry name" value="Retrotrans_gag_dom"/>
</dbReference>
<proteinExistence type="predicted"/>
<dbReference type="Proteomes" id="UP000187406">
    <property type="component" value="Unassembled WGS sequence"/>
</dbReference>
<dbReference type="InParanoid" id="A0A1Q3CD81"/>
<dbReference type="PANTHER" id="PTHR34222">
    <property type="entry name" value="GAG_PRE-INTEGRS DOMAIN-CONTAINING PROTEIN"/>
    <property type="match status" value="1"/>
</dbReference>
<keyword evidence="3" id="KW-1185">Reference proteome</keyword>
<dbReference type="AlphaFoldDB" id="A0A1Q3CD81"/>
<feature type="domain" description="Retrotransposon gag" evidence="1">
    <location>
        <begin position="13"/>
        <end position="97"/>
    </location>
</feature>
<accession>A0A1Q3CD81</accession>
<comment type="caution">
    <text evidence="2">The sequence shown here is derived from an EMBL/GenBank/DDBJ whole genome shotgun (WGS) entry which is preliminary data.</text>
</comment>
<name>A0A1Q3CD81_CEPFO</name>
<dbReference type="PANTHER" id="PTHR34222:SF98">
    <property type="match status" value="1"/>
</dbReference>
<evidence type="ECO:0000313" key="3">
    <source>
        <dbReference type="Proteomes" id="UP000187406"/>
    </source>
</evidence>